<evidence type="ECO:0000313" key="2">
    <source>
        <dbReference type="EMBL" id="VAW65447.1"/>
    </source>
</evidence>
<gene>
    <name evidence="2" type="ORF">MNBD_GAMMA11-2364</name>
</gene>
<sequence>MKLIIISGLSGSGKTVALHTLEDEGFYC</sequence>
<feature type="non-terminal residue" evidence="2">
    <location>
        <position position="28"/>
    </location>
</feature>
<dbReference type="InterPro" id="IPR053930">
    <property type="entry name" value="RapZ-like_N"/>
</dbReference>
<name>A0A3B0XQC5_9ZZZZ</name>
<dbReference type="AlphaFoldDB" id="A0A3B0XQC5"/>
<reference evidence="2" key="1">
    <citation type="submission" date="2018-06" db="EMBL/GenBank/DDBJ databases">
        <authorList>
            <person name="Zhirakovskaya E."/>
        </authorList>
    </citation>
    <scope>NUCLEOTIDE SEQUENCE</scope>
</reference>
<accession>A0A3B0XQC5</accession>
<dbReference type="EMBL" id="UOFG01000249">
    <property type="protein sequence ID" value="VAW65447.1"/>
    <property type="molecule type" value="Genomic_DNA"/>
</dbReference>
<feature type="domain" description="RapZ-like N-terminal" evidence="1">
    <location>
        <begin position="1"/>
        <end position="28"/>
    </location>
</feature>
<organism evidence="2">
    <name type="scientific">hydrothermal vent metagenome</name>
    <dbReference type="NCBI Taxonomy" id="652676"/>
    <lineage>
        <taxon>unclassified sequences</taxon>
        <taxon>metagenomes</taxon>
        <taxon>ecological metagenomes</taxon>
    </lineage>
</organism>
<protein>
    <submittedName>
        <fullName evidence="2">RNase adapter protein RapZ</fullName>
    </submittedName>
</protein>
<dbReference type="Pfam" id="PF03668">
    <property type="entry name" value="RapZ-like_N"/>
    <property type="match status" value="1"/>
</dbReference>
<evidence type="ECO:0000259" key="1">
    <source>
        <dbReference type="Pfam" id="PF03668"/>
    </source>
</evidence>
<proteinExistence type="predicted"/>